<evidence type="ECO:0000256" key="1">
    <source>
        <dbReference type="ARBA" id="ARBA00001947"/>
    </source>
</evidence>
<feature type="coiled-coil region" evidence="15">
    <location>
        <begin position="392"/>
        <end position="441"/>
    </location>
</feature>
<dbReference type="FunFam" id="3.40.50.300:FF:001195">
    <property type="entry name" value="DNA repair protein rad50"/>
    <property type="match status" value="1"/>
</dbReference>
<dbReference type="GO" id="GO:0070192">
    <property type="term" value="P:chromosome organization involved in meiotic cell cycle"/>
    <property type="evidence" value="ECO:0007669"/>
    <property type="project" value="TreeGrafter"/>
</dbReference>
<comment type="catalytic activity">
    <reaction evidence="14">
        <text>ATP + H2O = ADP + phosphate + H(+)</text>
        <dbReference type="Rhea" id="RHEA:13065"/>
        <dbReference type="ChEBI" id="CHEBI:15377"/>
        <dbReference type="ChEBI" id="CHEBI:15378"/>
        <dbReference type="ChEBI" id="CHEBI:30616"/>
        <dbReference type="ChEBI" id="CHEBI:43474"/>
        <dbReference type="ChEBI" id="CHEBI:456216"/>
    </reaction>
</comment>
<dbReference type="SUPFAM" id="SSF52540">
    <property type="entry name" value="P-loop containing nucleoside triphosphate hydrolases"/>
    <property type="match status" value="2"/>
</dbReference>
<keyword evidence="6" id="KW-0158">Chromosome</keyword>
<dbReference type="InterPro" id="IPR038729">
    <property type="entry name" value="Rad50/SbcC_AAA"/>
</dbReference>
<dbReference type="FunFam" id="3.40.50.300:FF:000947">
    <property type="entry name" value="DNA repair protein RAD50"/>
    <property type="match status" value="1"/>
</dbReference>
<gene>
    <name evidence="17" type="ORF">THASP1DRAFT_29604</name>
</gene>
<dbReference type="GO" id="GO:0016887">
    <property type="term" value="F:ATP hydrolysis activity"/>
    <property type="evidence" value="ECO:0007669"/>
    <property type="project" value="InterPro"/>
</dbReference>
<dbReference type="InterPro" id="IPR027417">
    <property type="entry name" value="P-loop_NTPase"/>
</dbReference>
<dbReference type="GO" id="GO:0030870">
    <property type="term" value="C:Mre11 complex"/>
    <property type="evidence" value="ECO:0007669"/>
    <property type="project" value="InterPro"/>
</dbReference>
<keyword evidence="18" id="KW-1185">Reference proteome</keyword>
<evidence type="ECO:0000256" key="10">
    <source>
        <dbReference type="ARBA" id="ARBA00022833"/>
    </source>
</evidence>
<evidence type="ECO:0000256" key="5">
    <source>
        <dbReference type="ARBA" id="ARBA00017893"/>
    </source>
</evidence>
<evidence type="ECO:0000313" key="17">
    <source>
        <dbReference type="EMBL" id="RKP08600.1"/>
    </source>
</evidence>
<dbReference type="GO" id="GO:0000794">
    <property type="term" value="C:condensed nuclear chromosome"/>
    <property type="evidence" value="ECO:0007669"/>
    <property type="project" value="TreeGrafter"/>
</dbReference>
<protein>
    <recommendedName>
        <fullName evidence="5">DNA repair protein RAD50</fullName>
    </recommendedName>
</protein>
<dbReference type="GO" id="GO:0003691">
    <property type="term" value="F:double-stranded telomeric DNA binding"/>
    <property type="evidence" value="ECO:0007669"/>
    <property type="project" value="TreeGrafter"/>
</dbReference>
<dbReference type="GO" id="GO:0046872">
    <property type="term" value="F:metal ion binding"/>
    <property type="evidence" value="ECO:0007669"/>
    <property type="project" value="UniProtKB-KW"/>
</dbReference>
<accession>A0A4P9XT59</accession>
<dbReference type="GO" id="GO:0000722">
    <property type="term" value="P:telomere maintenance via recombination"/>
    <property type="evidence" value="ECO:0007669"/>
    <property type="project" value="TreeGrafter"/>
</dbReference>
<dbReference type="InterPro" id="IPR004584">
    <property type="entry name" value="Rad50_eukaryotes"/>
</dbReference>
<keyword evidence="12" id="KW-0234">DNA repair</keyword>
<keyword evidence="9 17" id="KW-0378">Hydrolase</keyword>
<dbReference type="Pfam" id="PF13476">
    <property type="entry name" value="AAA_23"/>
    <property type="match status" value="1"/>
</dbReference>
<evidence type="ECO:0000256" key="4">
    <source>
        <dbReference type="ARBA" id="ARBA00009439"/>
    </source>
</evidence>
<evidence type="ECO:0000256" key="2">
    <source>
        <dbReference type="ARBA" id="ARBA00004123"/>
    </source>
</evidence>
<evidence type="ECO:0000256" key="14">
    <source>
        <dbReference type="ARBA" id="ARBA00049360"/>
    </source>
</evidence>
<dbReference type="Pfam" id="PF13558">
    <property type="entry name" value="SbcC_Walker_B"/>
    <property type="match status" value="1"/>
</dbReference>
<feature type="coiled-coil region" evidence="15">
    <location>
        <begin position="804"/>
        <end position="861"/>
    </location>
</feature>
<dbReference type="Proteomes" id="UP000271241">
    <property type="component" value="Unassembled WGS sequence"/>
</dbReference>
<evidence type="ECO:0000256" key="8">
    <source>
        <dbReference type="ARBA" id="ARBA00022763"/>
    </source>
</evidence>
<evidence type="ECO:0000256" key="9">
    <source>
        <dbReference type="ARBA" id="ARBA00022801"/>
    </source>
</evidence>
<dbReference type="GO" id="GO:0006302">
    <property type="term" value="P:double-strand break repair"/>
    <property type="evidence" value="ECO:0007669"/>
    <property type="project" value="InterPro"/>
</dbReference>
<dbReference type="STRING" id="78915.A0A4P9XT59"/>
<keyword evidence="10" id="KW-0862">Zinc</keyword>
<comment type="cofactor">
    <cofactor evidence="1">
        <name>Zn(2+)</name>
        <dbReference type="ChEBI" id="CHEBI:29105"/>
    </cofactor>
</comment>
<evidence type="ECO:0000256" key="6">
    <source>
        <dbReference type="ARBA" id="ARBA00022454"/>
    </source>
</evidence>
<sequence>MSRIEKLLIRGIRSFDPQGTNVIEFYTPLTIIVGHNGAGKTTIIECLKYATTGDLPPNSKGGAFIHDPKMAHETEVKAQIKLKFNNVNGRSMVCTRSMQLTQKRTTVTQKTLEGVLLAKDPETGEQVSLSSRCAELDSDMPMHLGVSKAVLDNVIFCHQEESNWPLSEPGTLKKKFDEIFAATRYTKALDAIKALRKDQTSDMKLDRQRLDYLGVDREKAARVGVVVEQTRRNVDEFTGRIVALDAELASINAEIEASIDRMQEYQQKASHLEMMRNEQQITRRALDDIQADMTLLPESSDELETMLQSLREKVASRADTIAKLEARKRALSDDAGSLRDSQNKLTVQRGLLASEYETYVGKMHVREEMVRGLCQDVGLEEFGVHQLTESDIRRFIEKLSELTNKRLQEMEEVKALYRSKEADQMRERQKIDQEIASMEAQKRTSGQNIASADKMTRLPECWLTERANGKIAQHMRDIESIMGTEAHLRTKERRLVEEEQSLERMRQEHQADDLDVKERTLERELRDIDVSVATIDDEIAKLNRSGEKRAALSVKRREVKDKQDEAQRRHVVISRELGKDLDAMSAATMLVEASEEHFRTCEMLVKEAGERYADAAKELAGVDAKLSVSRAALKQKQDEFAEKSKRIQAACGSENLPTALKTLEQNCSDQVENLAELRSATEMFRIFIARAEEKHHCPLCTRAFPEHEEEERFMQMLRRKQDRAPQAMAEAQDALENLERSRDALRLLSPVWDDVERLRSTEIPQMEQQCKLEERQRTTAGNTLDRLKLEHGSTQGQLDTARLLRKKGENLARLLEDIETLEHDIIKIEEELRVSGSVRTMEEYHRDREQLSDKQRTVRRNRDRVMQERMVRQQELQMRENSVRDVRAEVQRMRGEVDTKQRLDAAIDELRADVKRYQQEIEECDSKLHLYLPKREDMEALVHSNMVEREAHENSIQSSLNQLQEGSSRVCSIVQELERYPEDGGQANMRACEVEITQMETRLQHVNEQIENVTKEISSVEKQALEIRNIERNINHNIRYRTLTAEVAARDANIAAVQAECQGYNHVSYSERQRTLKETQSKLNRERAGLEGEVKQMQDQIVRLRRELNTDYKNIESNYQSQMVKVKTTELAHMDLEKYSKALDHAIMRYHSLKMEEINKIIHELWINTYHIDAIEIRSDHETTRGNRSYNYRVVMIKGDTELDMRGRCSAGQKVLTSLIIRLALAETFCINCGILALDEPTTNLDRDNVESLAESLASIVRTRRQQRNFQLIIITHDEEFMQLLGKSELADYYWRIFKDSSQHSIIERQAISSA</sequence>
<evidence type="ECO:0000256" key="3">
    <source>
        <dbReference type="ARBA" id="ARBA00004286"/>
    </source>
</evidence>
<evidence type="ECO:0000256" key="11">
    <source>
        <dbReference type="ARBA" id="ARBA00023054"/>
    </source>
</evidence>
<dbReference type="PANTHER" id="PTHR18867:SF12">
    <property type="entry name" value="DNA REPAIR PROTEIN RAD50"/>
    <property type="match status" value="1"/>
</dbReference>
<dbReference type="GO" id="GO:0043047">
    <property type="term" value="F:single-stranded telomeric DNA binding"/>
    <property type="evidence" value="ECO:0007669"/>
    <property type="project" value="TreeGrafter"/>
</dbReference>
<dbReference type="GO" id="GO:0007004">
    <property type="term" value="P:telomere maintenance via telomerase"/>
    <property type="evidence" value="ECO:0007669"/>
    <property type="project" value="TreeGrafter"/>
</dbReference>
<feature type="coiled-coil region" evidence="15">
    <location>
        <begin position="1080"/>
        <end position="1114"/>
    </location>
</feature>
<dbReference type="Gene3D" id="3.40.50.300">
    <property type="entry name" value="P-loop containing nucleotide triphosphate hydrolases"/>
    <property type="match status" value="2"/>
</dbReference>
<keyword evidence="13" id="KW-0539">Nucleus</keyword>
<organism evidence="17 18">
    <name type="scientific">Thamnocephalis sphaerospora</name>
    <dbReference type="NCBI Taxonomy" id="78915"/>
    <lineage>
        <taxon>Eukaryota</taxon>
        <taxon>Fungi</taxon>
        <taxon>Fungi incertae sedis</taxon>
        <taxon>Zoopagomycota</taxon>
        <taxon>Zoopagomycotina</taxon>
        <taxon>Zoopagomycetes</taxon>
        <taxon>Zoopagales</taxon>
        <taxon>Sigmoideomycetaceae</taxon>
        <taxon>Thamnocephalis</taxon>
    </lineage>
</organism>
<feature type="coiled-coil region" evidence="15">
    <location>
        <begin position="307"/>
        <end position="341"/>
    </location>
</feature>
<comment type="similarity">
    <text evidence="4">Belongs to the SMC family. RAD50 subfamily.</text>
</comment>
<feature type="coiled-coil region" evidence="15">
    <location>
        <begin position="227"/>
        <end position="275"/>
    </location>
</feature>
<name>A0A4P9XT59_9FUNG</name>
<keyword evidence="7" id="KW-0479">Metal-binding</keyword>
<evidence type="ECO:0000259" key="16">
    <source>
        <dbReference type="Pfam" id="PF13476"/>
    </source>
</evidence>
<feature type="coiled-coil region" evidence="15">
    <location>
        <begin position="989"/>
        <end position="1030"/>
    </location>
</feature>
<evidence type="ECO:0000256" key="15">
    <source>
        <dbReference type="SAM" id="Coils"/>
    </source>
</evidence>
<dbReference type="PANTHER" id="PTHR18867">
    <property type="entry name" value="RAD50"/>
    <property type="match status" value="1"/>
</dbReference>
<evidence type="ECO:0000313" key="18">
    <source>
        <dbReference type="Proteomes" id="UP000271241"/>
    </source>
</evidence>
<dbReference type="EMBL" id="KZ992587">
    <property type="protein sequence ID" value="RKP08600.1"/>
    <property type="molecule type" value="Genomic_DNA"/>
</dbReference>
<evidence type="ECO:0000256" key="7">
    <source>
        <dbReference type="ARBA" id="ARBA00022723"/>
    </source>
</evidence>
<evidence type="ECO:0000256" key="13">
    <source>
        <dbReference type="ARBA" id="ARBA00023242"/>
    </source>
</evidence>
<keyword evidence="11 15" id="KW-0175">Coiled coil</keyword>
<comment type="subcellular location">
    <subcellularLocation>
        <location evidence="3">Chromosome</location>
    </subcellularLocation>
    <subcellularLocation>
        <location evidence="2">Nucleus</location>
    </subcellularLocation>
</comment>
<proteinExistence type="inferred from homology"/>
<keyword evidence="8" id="KW-0227">DNA damage</keyword>
<feature type="domain" description="Rad50/SbcC-type AAA" evidence="16">
    <location>
        <begin position="6"/>
        <end position="232"/>
    </location>
</feature>
<reference evidence="18" key="1">
    <citation type="journal article" date="2018" name="Nat. Microbiol.">
        <title>Leveraging single-cell genomics to expand the fungal tree of life.</title>
        <authorList>
            <person name="Ahrendt S.R."/>
            <person name="Quandt C.A."/>
            <person name="Ciobanu D."/>
            <person name="Clum A."/>
            <person name="Salamov A."/>
            <person name="Andreopoulos B."/>
            <person name="Cheng J.F."/>
            <person name="Woyke T."/>
            <person name="Pelin A."/>
            <person name="Henrissat B."/>
            <person name="Reynolds N.K."/>
            <person name="Benny G.L."/>
            <person name="Smith M.E."/>
            <person name="James T.Y."/>
            <person name="Grigoriev I.V."/>
        </authorList>
    </citation>
    <scope>NUCLEOTIDE SEQUENCE [LARGE SCALE GENOMIC DNA]</scope>
    <source>
        <strain evidence="18">RSA 1356</strain>
    </source>
</reference>
<dbReference type="OrthoDB" id="18797at2759"/>
<dbReference type="Gene3D" id="1.10.287.1490">
    <property type="match status" value="1"/>
</dbReference>
<dbReference type="NCBIfam" id="TIGR00606">
    <property type="entry name" value="rad50"/>
    <property type="match status" value="1"/>
</dbReference>
<dbReference type="GO" id="GO:0051880">
    <property type="term" value="F:G-quadruplex DNA binding"/>
    <property type="evidence" value="ECO:0007669"/>
    <property type="project" value="TreeGrafter"/>
</dbReference>
<evidence type="ECO:0000256" key="12">
    <source>
        <dbReference type="ARBA" id="ARBA00023204"/>
    </source>
</evidence>
<feature type="coiled-coil region" evidence="15">
    <location>
        <begin position="900"/>
        <end position="927"/>
    </location>
</feature>